<gene>
    <name evidence="2" type="ORF">SAMN05421751_1437</name>
</gene>
<organism evidence="2 3">
    <name type="scientific">Jhaorihella thermophila</name>
    <dbReference type="NCBI Taxonomy" id="488547"/>
    <lineage>
        <taxon>Bacteria</taxon>
        <taxon>Pseudomonadati</taxon>
        <taxon>Pseudomonadota</taxon>
        <taxon>Alphaproteobacteria</taxon>
        <taxon>Rhodobacterales</taxon>
        <taxon>Paracoccaceae</taxon>
        <taxon>Jhaorihella</taxon>
    </lineage>
</organism>
<sequence>MEVMEPRRSMSSVTSSVSVSKRTGTSNAKPAVMETPAAGALSKLTRPVVVSMDQPLACSTPSIATVTLPATGLVMARFQVCVPEA</sequence>
<name>A0A1H5ZJW6_9RHOB</name>
<evidence type="ECO:0000256" key="1">
    <source>
        <dbReference type="SAM" id="MobiDB-lite"/>
    </source>
</evidence>
<protein>
    <submittedName>
        <fullName evidence="2">Uncharacterized protein</fullName>
    </submittedName>
</protein>
<evidence type="ECO:0000313" key="3">
    <source>
        <dbReference type="Proteomes" id="UP000236742"/>
    </source>
</evidence>
<keyword evidence="3" id="KW-1185">Reference proteome</keyword>
<evidence type="ECO:0000313" key="2">
    <source>
        <dbReference type="EMBL" id="SEG35937.1"/>
    </source>
</evidence>
<feature type="compositionally biased region" description="Low complexity" evidence="1">
    <location>
        <begin position="9"/>
        <end position="26"/>
    </location>
</feature>
<dbReference type="EMBL" id="FNVD01000043">
    <property type="protein sequence ID" value="SEG35937.1"/>
    <property type="molecule type" value="Genomic_DNA"/>
</dbReference>
<proteinExistence type="predicted"/>
<dbReference type="AlphaFoldDB" id="A0A1H5ZJW6"/>
<accession>A0A1H5ZJW6</accession>
<dbReference type="Proteomes" id="UP000236742">
    <property type="component" value="Unassembled WGS sequence"/>
</dbReference>
<feature type="region of interest" description="Disordered" evidence="1">
    <location>
        <begin position="1"/>
        <end position="34"/>
    </location>
</feature>
<reference evidence="3" key="1">
    <citation type="submission" date="2016-10" db="EMBL/GenBank/DDBJ databases">
        <authorList>
            <person name="Varghese N."/>
            <person name="Submissions S."/>
        </authorList>
    </citation>
    <scope>NUCLEOTIDE SEQUENCE [LARGE SCALE GENOMIC DNA]</scope>
    <source>
        <strain evidence="3">DSM 23413</strain>
    </source>
</reference>